<accession>A0ABQ2V261</accession>
<feature type="domain" description="Thioester reductase (TE)" evidence="1">
    <location>
        <begin position="7"/>
        <end position="254"/>
    </location>
</feature>
<name>A0ABQ2V261_9ACTN</name>
<dbReference type="InterPro" id="IPR036291">
    <property type="entry name" value="NAD(P)-bd_dom_sf"/>
</dbReference>
<dbReference type="InterPro" id="IPR026055">
    <property type="entry name" value="FAR"/>
</dbReference>
<gene>
    <name evidence="2" type="ORF">GCM10010211_33210</name>
</gene>
<dbReference type="SUPFAM" id="SSF51735">
    <property type="entry name" value="NAD(P)-binding Rossmann-fold domains"/>
    <property type="match status" value="1"/>
</dbReference>
<organism evidence="2 3">
    <name type="scientific">Streptomyces albospinus</name>
    <dbReference type="NCBI Taxonomy" id="285515"/>
    <lineage>
        <taxon>Bacteria</taxon>
        <taxon>Bacillati</taxon>
        <taxon>Actinomycetota</taxon>
        <taxon>Actinomycetes</taxon>
        <taxon>Kitasatosporales</taxon>
        <taxon>Streptomycetaceae</taxon>
        <taxon>Streptomyces</taxon>
    </lineage>
</organism>
<proteinExistence type="predicted"/>
<reference evidence="3" key="1">
    <citation type="journal article" date="2019" name="Int. J. Syst. Evol. Microbiol.">
        <title>The Global Catalogue of Microorganisms (GCM) 10K type strain sequencing project: providing services to taxonomists for standard genome sequencing and annotation.</title>
        <authorList>
            <consortium name="The Broad Institute Genomics Platform"/>
            <consortium name="The Broad Institute Genome Sequencing Center for Infectious Disease"/>
            <person name="Wu L."/>
            <person name="Ma J."/>
        </authorList>
    </citation>
    <scope>NUCLEOTIDE SEQUENCE [LARGE SCALE GENOMIC DNA]</scope>
    <source>
        <strain evidence="3">JCM 3399</strain>
    </source>
</reference>
<comment type="caution">
    <text evidence="2">The sequence shown here is derived from an EMBL/GenBank/DDBJ whole genome shotgun (WGS) entry which is preliminary data.</text>
</comment>
<dbReference type="PANTHER" id="PTHR11011:SF45">
    <property type="entry name" value="FATTY ACYL-COA REDUCTASE CG8306-RELATED"/>
    <property type="match status" value="1"/>
</dbReference>
<evidence type="ECO:0000313" key="3">
    <source>
        <dbReference type="Proteomes" id="UP000654471"/>
    </source>
</evidence>
<keyword evidence="3" id="KW-1185">Reference proteome</keyword>
<evidence type="ECO:0000259" key="1">
    <source>
        <dbReference type="Pfam" id="PF07993"/>
    </source>
</evidence>
<dbReference type="PANTHER" id="PTHR11011">
    <property type="entry name" value="MALE STERILITY PROTEIN 2-RELATED"/>
    <property type="match status" value="1"/>
</dbReference>
<dbReference type="EMBL" id="BMRP01000010">
    <property type="protein sequence ID" value="GGU65434.1"/>
    <property type="molecule type" value="Genomic_DNA"/>
</dbReference>
<sequence>MRHTHLVTGATGLIGAALVLELATHPDTRDIICLVRPGDSDPHTRLTAALTTAAQAYRTDAETVAQALRVATAVPGDLTQPGLGVDPAQVRTPGPTWFWHVGALVAFGQANRRRLFATNTAGTRRTVTLATRLGAEAFHYVSTAYVAGHRQGEIPEQPITEPTPRECYEASKTAAERIVRNAPLPTRIYRPTAVIGHHATLACGGPYSGVYGMMRRIALHHTLRPALDGGHHPIRLLAHPELQLNLVPVDHVTRELVEIAHATTRDRIFHLSNPTPPTVGATLGAIFGQLGIPDHELVRDPAHLRTPDLHLAHLLDEFYSAYLTHDQHFRRDNAQGVLAHPERSHFPMDDDLLHRFFAHYHRHELARRHPATAGPGPA</sequence>
<dbReference type="Gene3D" id="3.40.50.720">
    <property type="entry name" value="NAD(P)-binding Rossmann-like Domain"/>
    <property type="match status" value="1"/>
</dbReference>
<dbReference type="Proteomes" id="UP000654471">
    <property type="component" value="Unassembled WGS sequence"/>
</dbReference>
<evidence type="ECO:0000313" key="2">
    <source>
        <dbReference type="EMBL" id="GGU65434.1"/>
    </source>
</evidence>
<dbReference type="RefSeq" id="WP_189300694.1">
    <property type="nucleotide sequence ID" value="NZ_BMRP01000010.1"/>
</dbReference>
<dbReference type="Pfam" id="PF07993">
    <property type="entry name" value="NAD_binding_4"/>
    <property type="match status" value="1"/>
</dbReference>
<protein>
    <recommendedName>
        <fullName evidence="1">Thioester reductase (TE) domain-containing protein</fullName>
    </recommendedName>
</protein>
<dbReference type="InterPro" id="IPR013120">
    <property type="entry name" value="FAR_NAD-bd"/>
</dbReference>